<dbReference type="GO" id="GO:0008841">
    <property type="term" value="F:dihydrofolate synthase activity"/>
    <property type="evidence" value="ECO:0007669"/>
    <property type="project" value="UniProtKB-EC"/>
</dbReference>
<keyword evidence="3" id="KW-0479">Metal-binding</keyword>
<keyword evidence="7" id="KW-0554">One-carbon metabolism</keyword>
<dbReference type="PANTHER" id="PTHR11136">
    <property type="entry name" value="FOLYLPOLYGLUTAMATE SYNTHASE-RELATED"/>
    <property type="match status" value="1"/>
</dbReference>
<gene>
    <name evidence="8" type="ORF">PIIN_05226</name>
</gene>
<dbReference type="eggNOG" id="KOG2525">
    <property type="taxonomic scope" value="Eukaryota"/>
</dbReference>
<evidence type="ECO:0000256" key="3">
    <source>
        <dbReference type="ARBA" id="ARBA00022723"/>
    </source>
</evidence>
<dbReference type="HOGENOM" id="CLU_015869_2_0_1"/>
<evidence type="ECO:0000256" key="5">
    <source>
        <dbReference type="ARBA" id="ARBA00022840"/>
    </source>
</evidence>
<dbReference type="OrthoDB" id="5212574at2759"/>
<evidence type="ECO:0000256" key="2">
    <source>
        <dbReference type="ARBA" id="ARBA00022598"/>
    </source>
</evidence>
<dbReference type="InterPro" id="IPR036565">
    <property type="entry name" value="Mur-like_cat_sf"/>
</dbReference>
<evidence type="ECO:0000313" key="8">
    <source>
        <dbReference type="EMBL" id="CCA71287.1"/>
    </source>
</evidence>
<keyword evidence="9" id="KW-1185">Reference proteome</keyword>
<dbReference type="STRING" id="1109443.G4TIY0"/>
<dbReference type="NCBIfam" id="TIGR01499">
    <property type="entry name" value="folC"/>
    <property type="match status" value="1"/>
</dbReference>
<comment type="catalytic activity">
    <reaction evidence="7">
        <text>7,8-dihydropteroate + L-glutamate + ATP = 7,8-dihydrofolate + ADP + phosphate + H(+)</text>
        <dbReference type="Rhea" id="RHEA:23584"/>
        <dbReference type="ChEBI" id="CHEBI:15378"/>
        <dbReference type="ChEBI" id="CHEBI:17839"/>
        <dbReference type="ChEBI" id="CHEBI:29985"/>
        <dbReference type="ChEBI" id="CHEBI:30616"/>
        <dbReference type="ChEBI" id="CHEBI:43474"/>
        <dbReference type="ChEBI" id="CHEBI:57451"/>
        <dbReference type="ChEBI" id="CHEBI:456216"/>
        <dbReference type="EC" id="6.3.2.12"/>
    </reaction>
</comment>
<dbReference type="EMBL" id="CAFZ01000113">
    <property type="protein sequence ID" value="CCA71287.1"/>
    <property type="molecule type" value="Genomic_DNA"/>
</dbReference>
<dbReference type="PROSITE" id="PS01011">
    <property type="entry name" value="FOLYLPOLYGLU_SYNT_1"/>
    <property type="match status" value="1"/>
</dbReference>
<dbReference type="EC" id="6.3.2.12" evidence="7"/>
<dbReference type="PANTHER" id="PTHR11136:SF0">
    <property type="entry name" value="DIHYDROFOLATE SYNTHETASE-RELATED"/>
    <property type="match status" value="1"/>
</dbReference>
<dbReference type="OMA" id="SIHDRIC"/>
<accession>G4TIY0</accession>
<reference evidence="8 9" key="1">
    <citation type="journal article" date="2011" name="PLoS Pathog.">
        <title>Endophytic Life Strategies Decoded by Genome and Transcriptome Analyses of the Mutualistic Root Symbiont Piriformospora indica.</title>
        <authorList>
            <person name="Zuccaro A."/>
            <person name="Lahrmann U."/>
            <person name="Guldener U."/>
            <person name="Langen G."/>
            <person name="Pfiffi S."/>
            <person name="Biedenkopf D."/>
            <person name="Wong P."/>
            <person name="Samans B."/>
            <person name="Grimm C."/>
            <person name="Basiewicz M."/>
            <person name="Murat C."/>
            <person name="Martin F."/>
            <person name="Kogel K.H."/>
        </authorList>
    </citation>
    <scope>NUCLEOTIDE SEQUENCE [LARGE SCALE GENOMIC DNA]</scope>
    <source>
        <strain evidence="8 9">DSM 11827</strain>
    </source>
</reference>
<comment type="pathway">
    <text evidence="7">Cofactor biosynthesis; tetrahydrofolylpolyglutamate biosynthesis.</text>
</comment>
<proteinExistence type="inferred from homology"/>
<evidence type="ECO:0000313" key="9">
    <source>
        <dbReference type="Proteomes" id="UP000007148"/>
    </source>
</evidence>
<dbReference type="PIRSF" id="PIRSF001563">
    <property type="entry name" value="Folylpolyglu_synth"/>
    <property type="match status" value="1"/>
</dbReference>
<keyword evidence="5 7" id="KW-0067">ATP-binding</keyword>
<keyword evidence="6" id="KW-0460">Magnesium</keyword>
<dbReference type="InterPro" id="IPR036615">
    <property type="entry name" value="Mur_ligase_C_dom_sf"/>
</dbReference>
<dbReference type="InterPro" id="IPR018109">
    <property type="entry name" value="Folylpolyglutamate_synth_CS"/>
</dbReference>
<dbReference type="GO" id="GO:0005829">
    <property type="term" value="C:cytosol"/>
    <property type="evidence" value="ECO:0007669"/>
    <property type="project" value="TreeGrafter"/>
</dbReference>
<dbReference type="PROSITE" id="PS01012">
    <property type="entry name" value="FOLYLPOLYGLU_SYNT_2"/>
    <property type="match status" value="1"/>
</dbReference>
<dbReference type="InterPro" id="IPR001645">
    <property type="entry name" value="Folylpolyglutamate_synth"/>
</dbReference>
<dbReference type="UniPathway" id="UPA00850"/>
<protein>
    <recommendedName>
        <fullName evidence="7">Dihydrofolate synthetase</fullName>
        <ecNumber evidence="7">6.3.2.12</ecNumber>
    </recommendedName>
</protein>
<dbReference type="GO" id="GO:0006730">
    <property type="term" value="P:one-carbon metabolic process"/>
    <property type="evidence" value="ECO:0007669"/>
    <property type="project" value="UniProtKB-KW"/>
</dbReference>
<dbReference type="Proteomes" id="UP000007148">
    <property type="component" value="Unassembled WGS sequence"/>
</dbReference>
<sequence length="455" mass="49173">MASIDLSLDRIRTLISLLSRYTRPTIHIAGTNGKGSVASIVSSILHQSGLKVGRFTSPHLVTVRDSITIGQVAVTQERYQRTRSIVDRLNRQGDSSTPPPNTTIFEALTATALQIFEEEKVDVAVVEVGMGGRLDATNVIPDEVVKVSAITAVDIDHVRWLGSSVSSIAREKAGIARHGVPLVLGPQPRVEVQQVVAECARNVGTTLVAPAKVSTMPPTTSALPPPPQTVLYHPRNGEAAIKLEFPLFGSHQIDNLSTALSIIECLQEQNAFARSITSNSIIQGVKLVRWAGRLEFLEFASSSGKRLLLLVDGAHNSASMQSLRRYIDDNHLNAHSPVFIVALSESPPKTPTETLGPLLRAGDRVYVTRFSPVEDMPWVRPTSPDEVAESAKTLVGPTGMVWTSEGESSIGNLETLTEILERVATESSFAIVVGSLYLVADIYRLKDSLVFGVEP</sequence>
<comment type="similarity">
    <text evidence="1 7">Belongs to the folylpolyglutamate synthase family.</text>
</comment>
<dbReference type="FunCoup" id="G4TIY0">
    <property type="interactions" value="167"/>
</dbReference>
<evidence type="ECO:0000256" key="1">
    <source>
        <dbReference type="ARBA" id="ARBA00008276"/>
    </source>
</evidence>
<dbReference type="Gene3D" id="3.90.190.20">
    <property type="entry name" value="Mur ligase, C-terminal domain"/>
    <property type="match status" value="1"/>
</dbReference>
<evidence type="ECO:0000256" key="4">
    <source>
        <dbReference type="ARBA" id="ARBA00022741"/>
    </source>
</evidence>
<evidence type="ECO:0000256" key="6">
    <source>
        <dbReference type="ARBA" id="ARBA00022842"/>
    </source>
</evidence>
<dbReference type="SUPFAM" id="SSF53244">
    <property type="entry name" value="MurD-like peptide ligases, peptide-binding domain"/>
    <property type="match status" value="1"/>
</dbReference>
<keyword evidence="2 7" id="KW-0436">Ligase</keyword>
<dbReference type="GO" id="GO:0005739">
    <property type="term" value="C:mitochondrion"/>
    <property type="evidence" value="ECO:0007669"/>
    <property type="project" value="TreeGrafter"/>
</dbReference>
<dbReference type="SUPFAM" id="SSF53623">
    <property type="entry name" value="MurD-like peptide ligases, catalytic domain"/>
    <property type="match status" value="1"/>
</dbReference>
<dbReference type="Gene3D" id="3.40.1190.10">
    <property type="entry name" value="Mur-like, catalytic domain"/>
    <property type="match status" value="1"/>
</dbReference>
<name>G4TIY0_SERID</name>
<keyword evidence="4 7" id="KW-0547">Nucleotide-binding</keyword>
<dbReference type="GO" id="GO:0046872">
    <property type="term" value="F:metal ion binding"/>
    <property type="evidence" value="ECO:0007669"/>
    <property type="project" value="UniProtKB-KW"/>
</dbReference>
<evidence type="ECO:0000256" key="7">
    <source>
        <dbReference type="PIRNR" id="PIRNR001563"/>
    </source>
</evidence>
<dbReference type="InParanoid" id="G4TIY0"/>
<organism evidence="8 9">
    <name type="scientific">Serendipita indica (strain DSM 11827)</name>
    <name type="common">Root endophyte fungus</name>
    <name type="synonym">Piriformospora indica</name>
    <dbReference type="NCBI Taxonomy" id="1109443"/>
    <lineage>
        <taxon>Eukaryota</taxon>
        <taxon>Fungi</taxon>
        <taxon>Dikarya</taxon>
        <taxon>Basidiomycota</taxon>
        <taxon>Agaricomycotina</taxon>
        <taxon>Agaricomycetes</taxon>
        <taxon>Sebacinales</taxon>
        <taxon>Serendipitaceae</taxon>
        <taxon>Serendipita</taxon>
    </lineage>
</organism>
<dbReference type="GO" id="GO:0005524">
    <property type="term" value="F:ATP binding"/>
    <property type="evidence" value="ECO:0007669"/>
    <property type="project" value="UniProtKB-KW"/>
</dbReference>
<dbReference type="GO" id="GO:0004326">
    <property type="term" value="F:tetrahydrofolylpolyglutamate synthase activity"/>
    <property type="evidence" value="ECO:0007669"/>
    <property type="project" value="InterPro"/>
</dbReference>
<comment type="caution">
    <text evidence="8">The sequence shown here is derived from an EMBL/GenBank/DDBJ whole genome shotgun (WGS) entry which is preliminary data.</text>
</comment>
<dbReference type="AlphaFoldDB" id="G4TIY0"/>